<name>A0AAD4RV25_9MAGN</name>
<proteinExistence type="predicted"/>
<accession>A0AAD4RV25</accession>
<feature type="chain" id="PRO_5042272520" evidence="1">
    <location>
        <begin position="23"/>
        <end position="50"/>
    </location>
</feature>
<organism evidence="2 3">
    <name type="scientific">Papaver atlanticum</name>
    <dbReference type="NCBI Taxonomy" id="357466"/>
    <lineage>
        <taxon>Eukaryota</taxon>
        <taxon>Viridiplantae</taxon>
        <taxon>Streptophyta</taxon>
        <taxon>Embryophyta</taxon>
        <taxon>Tracheophyta</taxon>
        <taxon>Spermatophyta</taxon>
        <taxon>Magnoliopsida</taxon>
        <taxon>Ranunculales</taxon>
        <taxon>Papaveraceae</taxon>
        <taxon>Papaveroideae</taxon>
        <taxon>Papaver</taxon>
    </lineage>
</organism>
<evidence type="ECO:0000313" key="3">
    <source>
        <dbReference type="Proteomes" id="UP001202328"/>
    </source>
</evidence>
<sequence length="50" mass="5792">CMCFRIFAIPAAILSFAMESCAESPQWFHFDLRSSGEDCTSILRWHTYQS</sequence>
<reference evidence="2" key="1">
    <citation type="submission" date="2022-04" db="EMBL/GenBank/DDBJ databases">
        <title>A functionally conserved STORR gene fusion in Papaver species that diverged 16.8 million years ago.</title>
        <authorList>
            <person name="Catania T."/>
        </authorList>
    </citation>
    <scope>NUCLEOTIDE SEQUENCE</scope>
    <source>
        <strain evidence="2">S-188037</strain>
    </source>
</reference>
<keyword evidence="1" id="KW-0732">Signal</keyword>
<gene>
    <name evidence="2" type="ORF">MKW98_006420</name>
</gene>
<feature type="non-terminal residue" evidence="2">
    <location>
        <position position="50"/>
    </location>
</feature>
<evidence type="ECO:0000313" key="2">
    <source>
        <dbReference type="EMBL" id="KAI3833321.1"/>
    </source>
</evidence>
<dbReference type="AlphaFoldDB" id="A0AAD4RV25"/>
<evidence type="ECO:0000256" key="1">
    <source>
        <dbReference type="SAM" id="SignalP"/>
    </source>
</evidence>
<protein>
    <submittedName>
        <fullName evidence="2">Uncharacterized protein</fullName>
    </submittedName>
</protein>
<keyword evidence="3" id="KW-1185">Reference proteome</keyword>
<comment type="caution">
    <text evidence="2">The sequence shown here is derived from an EMBL/GenBank/DDBJ whole genome shotgun (WGS) entry which is preliminary data.</text>
</comment>
<dbReference type="Proteomes" id="UP001202328">
    <property type="component" value="Unassembled WGS sequence"/>
</dbReference>
<feature type="signal peptide" evidence="1">
    <location>
        <begin position="1"/>
        <end position="22"/>
    </location>
</feature>
<dbReference type="EMBL" id="JAJJMB010017971">
    <property type="protein sequence ID" value="KAI3833321.1"/>
    <property type="molecule type" value="Genomic_DNA"/>
</dbReference>